<feature type="non-terminal residue" evidence="2">
    <location>
        <position position="763"/>
    </location>
</feature>
<accession>K0S562</accession>
<evidence type="ECO:0000256" key="1">
    <source>
        <dbReference type="SAM" id="MobiDB-lite"/>
    </source>
</evidence>
<dbReference type="EMBL" id="AGNL01032523">
    <property type="protein sequence ID" value="EJK56061.1"/>
    <property type="molecule type" value="Genomic_DNA"/>
</dbReference>
<feature type="compositionally biased region" description="Low complexity" evidence="1">
    <location>
        <begin position="40"/>
        <end position="58"/>
    </location>
</feature>
<feature type="region of interest" description="Disordered" evidence="1">
    <location>
        <begin position="40"/>
        <end position="95"/>
    </location>
</feature>
<evidence type="ECO:0000313" key="3">
    <source>
        <dbReference type="Proteomes" id="UP000266841"/>
    </source>
</evidence>
<dbReference type="AlphaFoldDB" id="K0S562"/>
<dbReference type="Proteomes" id="UP000266841">
    <property type="component" value="Unassembled WGS sequence"/>
</dbReference>
<evidence type="ECO:0000313" key="2">
    <source>
        <dbReference type="EMBL" id="EJK56061.1"/>
    </source>
</evidence>
<feature type="region of interest" description="Disordered" evidence="1">
    <location>
        <begin position="582"/>
        <end position="663"/>
    </location>
</feature>
<comment type="caution">
    <text evidence="2">The sequence shown here is derived from an EMBL/GenBank/DDBJ whole genome shotgun (WGS) entry which is preliminary data.</text>
</comment>
<name>K0S562_THAOC</name>
<gene>
    <name evidence="2" type="ORF">THAOC_24120</name>
</gene>
<keyword evidence="3" id="KW-1185">Reference proteome</keyword>
<protein>
    <submittedName>
        <fullName evidence="2">Uncharacterized protein</fullName>
    </submittedName>
</protein>
<sequence>MASAAPQGGGPGGLPVPAAGEPEHVRRARAVYANGANRTGGARAQLQARNNAQATARQAARDNRIGRVGLFPRTHPGSSRSTAPAGSGSLQSARTVDHDTQAVRLYVNYRRAYEKSDVPTKKELEGRGAEMEMIQCCVFCADGPIPHAFDENMQPPKDSEGNVKCPSVIVGYVGKYLKLLRSIYPDHPDWSHIPASSNEGPSWWKPLKDQLSKRCTNNELTYQGDFVWGDMENRALYPDLEDEGEFGDHPLRIVETANLSNQNIQLAAMLTMSYDAIARDGEIRFQNFTKWRFDYFLKVLDTRCLFPGLFNHNEKYTAGLITKTIKENLPQGDCSEWLKFWSSRSIRRGPINKLAMHSDANIFMVSSRSGHKIQQGFFPYLDRKNPVRGLPAALALHDHKHVKGEVILPNLTAVGSLNQQKVRALLKRVFAVNIPAFMPATEHNEAGRLFVVLEICLASLIRHYNNLTKVKRCRGETNVIIDGLLRHAEAVRVTEAGQPNLSCHEVLCLWSNRISSDCTTREEAAALEAAGGSNGDVNTELLVKVLSSVRRLEEISKDNETKISDLIQSNINLERKNKSLSDKLSQIYRTPERDSRKRPRTDPSTDDLSHQMRSVAIDTAQARPPAAADAQLVRDDNPRMRTSTAAAAAAAPSLPIRSSHRSNTLQLVSSTASGNTLTRVLKQMADDKSFKPDVKFAKTRPPNDFAEKSKLKHCLALVDYVNERSDAEIERSGIPDVREEVVTLRSNSGERVNVLNAVGKIVT</sequence>
<organism evidence="2 3">
    <name type="scientific">Thalassiosira oceanica</name>
    <name type="common">Marine diatom</name>
    <dbReference type="NCBI Taxonomy" id="159749"/>
    <lineage>
        <taxon>Eukaryota</taxon>
        <taxon>Sar</taxon>
        <taxon>Stramenopiles</taxon>
        <taxon>Ochrophyta</taxon>
        <taxon>Bacillariophyta</taxon>
        <taxon>Coscinodiscophyceae</taxon>
        <taxon>Thalassiosirophycidae</taxon>
        <taxon>Thalassiosirales</taxon>
        <taxon>Thalassiosiraceae</taxon>
        <taxon>Thalassiosira</taxon>
    </lineage>
</organism>
<proteinExistence type="predicted"/>
<feature type="compositionally biased region" description="Basic and acidic residues" evidence="1">
    <location>
        <begin position="590"/>
        <end position="610"/>
    </location>
</feature>
<feature type="compositionally biased region" description="Polar residues" evidence="1">
    <location>
        <begin position="76"/>
        <end position="94"/>
    </location>
</feature>
<feature type="region of interest" description="Disordered" evidence="1">
    <location>
        <begin position="1"/>
        <end position="20"/>
    </location>
</feature>
<reference evidence="2 3" key="1">
    <citation type="journal article" date="2012" name="Genome Biol.">
        <title>Genome and low-iron response of an oceanic diatom adapted to chronic iron limitation.</title>
        <authorList>
            <person name="Lommer M."/>
            <person name="Specht M."/>
            <person name="Roy A.S."/>
            <person name="Kraemer L."/>
            <person name="Andreson R."/>
            <person name="Gutowska M.A."/>
            <person name="Wolf J."/>
            <person name="Bergner S.V."/>
            <person name="Schilhabel M.B."/>
            <person name="Klostermeier U.C."/>
            <person name="Beiko R.G."/>
            <person name="Rosenstiel P."/>
            <person name="Hippler M."/>
            <person name="Laroche J."/>
        </authorList>
    </citation>
    <scope>NUCLEOTIDE SEQUENCE [LARGE SCALE GENOMIC DNA]</scope>
    <source>
        <strain evidence="2 3">CCMP1005</strain>
    </source>
</reference>
<feature type="compositionally biased region" description="Low complexity" evidence="1">
    <location>
        <begin position="616"/>
        <end position="631"/>
    </location>
</feature>